<dbReference type="SUPFAM" id="SSF53920">
    <property type="entry name" value="Fe-only hydrogenase"/>
    <property type="match status" value="1"/>
</dbReference>
<accession>A0A1B2I6G4</accession>
<dbReference type="InterPro" id="IPR017896">
    <property type="entry name" value="4Fe4S_Fe-S-bd"/>
</dbReference>
<keyword evidence="3" id="KW-0408">Iron</keyword>
<dbReference type="PROSITE" id="PS51379">
    <property type="entry name" value="4FE4S_FER_2"/>
    <property type="match status" value="2"/>
</dbReference>
<dbReference type="Proteomes" id="UP000093044">
    <property type="component" value="Chromosome"/>
</dbReference>
<feature type="domain" description="4Fe-4S ferredoxin-type" evidence="5">
    <location>
        <begin position="33"/>
        <end position="61"/>
    </location>
</feature>
<keyword evidence="2" id="KW-0479">Metal-binding</keyword>
<evidence type="ECO:0000259" key="6">
    <source>
        <dbReference type="PROSITE" id="PS51656"/>
    </source>
</evidence>
<feature type="domain" description="4Fe-4S ferredoxin-type" evidence="5">
    <location>
        <begin position="3"/>
        <end position="32"/>
    </location>
</feature>
<evidence type="ECO:0000313" key="7">
    <source>
        <dbReference type="EMBL" id="ANZ45537.1"/>
    </source>
</evidence>
<name>A0A1B2I6G4_9BACT</name>
<dbReference type="GO" id="GO:0046872">
    <property type="term" value="F:metal ion binding"/>
    <property type="evidence" value="ECO:0007669"/>
    <property type="project" value="UniProtKB-KW"/>
</dbReference>
<dbReference type="GeneID" id="83058358"/>
<dbReference type="GO" id="GO:0051539">
    <property type="term" value="F:4 iron, 4 sulfur cluster binding"/>
    <property type="evidence" value="ECO:0007669"/>
    <property type="project" value="UniProtKB-KW"/>
</dbReference>
<proteinExistence type="predicted"/>
<keyword evidence="8" id="KW-1185">Reference proteome</keyword>
<dbReference type="RefSeq" id="WP_066746005.1">
    <property type="nucleotide sequence ID" value="NZ_CP016757.1"/>
</dbReference>
<feature type="domain" description="4Fe-4S" evidence="6">
    <location>
        <begin position="363"/>
        <end position="422"/>
    </location>
</feature>
<keyword evidence="1" id="KW-0004">4Fe-4S</keyword>
<organism evidence="7 8">
    <name type="scientific">Cloacibacillus porcorum</name>
    <dbReference type="NCBI Taxonomy" id="1197717"/>
    <lineage>
        <taxon>Bacteria</taxon>
        <taxon>Thermotogati</taxon>
        <taxon>Synergistota</taxon>
        <taxon>Synergistia</taxon>
        <taxon>Synergistales</taxon>
        <taxon>Synergistaceae</taxon>
        <taxon>Cloacibacillus</taxon>
    </lineage>
</organism>
<dbReference type="Pfam" id="PF13187">
    <property type="entry name" value="Fer4_9"/>
    <property type="match status" value="1"/>
</dbReference>
<dbReference type="STRING" id="1197717.BED41_10915"/>
<dbReference type="Gene3D" id="3.40.950.10">
    <property type="entry name" value="Fe-only Hydrogenase (Larger Subunit), Chain L, domain 3"/>
    <property type="match status" value="1"/>
</dbReference>
<dbReference type="AlphaFoldDB" id="A0A1B2I6G4"/>
<evidence type="ECO:0000313" key="8">
    <source>
        <dbReference type="Proteomes" id="UP000093044"/>
    </source>
</evidence>
<dbReference type="EMBL" id="CP016757">
    <property type="protein sequence ID" value="ANZ45537.1"/>
    <property type="molecule type" value="Genomic_DNA"/>
</dbReference>
<evidence type="ECO:0000256" key="4">
    <source>
        <dbReference type="ARBA" id="ARBA00023014"/>
    </source>
</evidence>
<dbReference type="PANTHER" id="PTHR43560">
    <property type="entry name" value="ION-TRANSLOCATING OXIDOREDUCTASE COMPLEX SUBUNIT B"/>
    <property type="match status" value="1"/>
</dbReference>
<evidence type="ECO:0000256" key="2">
    <source>
        <dbReference type="ARBA" id="ARBA00022723"/>
    </source>
</evidence>
<sequence>MLHSVKISREACQGCVNCIRVCPAEAIRIVDGEISIIGELCIDCGECLRSCHRQALGIEEDDWNRLKETSRVSLVPDPVFFSQFSHYMNPSQLEEVLCSLDFNVLIDEVEEAFDLCAYASAQMIARTPSSSLPLISCYCPSVLRLIQSRFPELLSRVVHICSPLELGADLWRMRTNSSVPVTLLAPCSSKITMIKEPQGRERSPIDHAVTVRRVARSIMASNVSLGAGQALKERNNRWVQWARRGGEARHIQAFSEKKLTMLAVSGMRNTIDVLQELELGRLRSVDFIECRVCDTGCVGGIGTADSRFLANLRLNNMETRWNITPKDLRRVEELYAMDFWSITKEYLPRPRLPLSDNVADAMVKLQQMKEIYSGLPHIDCGSCGRPSCQAMAEEIVRGHGSVTDCIFKLREGIASLANKIVILSESQPQTLKRKGGAN</sequence>
<keyword evidence="4" id="KW-0411">Iron-sulfur</keyword>
<protein>
    <submittedName>
        <fullName evidence="7">Fe-S cluster protein</fullName>
    </submittedName>
</protein>
<dbReference type="Gene3D" id="3.30.70.20">
    <property type="match status" value="1"/>
</dbReference>
<evidence type="ECO:0000256" key="1">
    <source>
        <dbReference type="ARBA" id="ARBA00022485"/>
    </source>
</evidence>
<evidence type="ECO:0000259" key="5">
    <source>
        <dbReference type="PROSITE" id="PS51379"/>
    </source>
</evidence>
<dbReference type="Pfam" id="PF04060">
    <property type="entry name" value="FeS"/>
    <property type="match status" value="1"/>
</dbReference>
<dbReference type="KEGG" id="cpor:BED41_10915"/>
<reference evidence="7" key="1">
    <citation type="submission" date="2016-08" db="EMBL/GenBank/DDBJ databases">
        <title>Complete genome of Cloacibacillus porcorum.</title>
        <authorList>
            <person name="Looft T."/>
            <person name="Bayles D.O."/>
            <person name="Alt D.P."/>
        </authorList>
    </citation>
    <scope>NUCLEOTIDE SEQUENCE [LARGE SCALE GENOMIC DNA]</scope>
    <source>
        <strain evidence="7">CL-84</strain>
    </source>
</reference>
<dbReference type="InterPro" id="IPR004108">
    <property type="entry name" value="Fe_hydrogenase_lsu_C"/>
</dbReference>
<dbReference type="InterPro" id="IPR050395">
    <property type="entry name" value="4Fe4S_Ferredoxin_RnfB"/>
</dbReference>
<dbReference type="PANTHER" id="PTHR43560:SF1">
    <property type="entry name" value="ION-TRANSLOCATING OXIDOREDUCTASE COMPLEX SUBUNIT B"/>
    <property type="match status" value="1"/>
</dbReference>
<dbReference type="SUPFAM" id="SSF54862">
    <property type="entry name" value="4Fe-4S ferredoxins"/>
    <property type="match status" value="1"/>
</dbReference>
<dbReference type="OrthoDB" id="9798098at2"/>
<evidence type="ECO:0000256" key="3">
    <source>
        <dbReference type="ARBA" id="ARBA00023004"/>
    </source>
</evidence>
<dbReference type="PROSITE" id="PS51656">
    <property type="entry name" value="4FE4S"/>
    <property type="match status" value="1"/>
</dbReference>
<dbReference type="Gene3D" id="1.10.15.40">
    <property type="entry name" value="Electron transport complex subunit B, putative Fe-S cluster"/>
    <property type="match status" value="1"/>
</dbReference>
<gene>
    <name evidence="7" type="ORF">BED41_10915</name>
</gene>
<dbReference type="Pfam" id="PF02906">
    <property type="entry name" value="Fe_hyd_lg_C"/>
    <property type="match status" value="1"/>
</dbReference>
<dbReference type="InterPro" id="IPR007202">
    <property type="entry name" value="4Fe-4S_dom"/>
</dbReference>
<dbReference type="InterPro" id="IPR009016">
    <property type="entry name" value="Fe_hydrogenase"/>
</dbReference>